<dbReference type="Proteomes" id="UP000317243">
    <property type="component" value="Unassembled WGS sequence"/>
</dbReference>
<name>A0A5C5VVC5_9PLAN</name>
<keyword evidence="2" id="KW-1185">Reference proteome</keyword>
<organism evidence="1 2">
    <name type="scientific">Thalassoglobus neptunius</name>
    <dbReference type="NCBI Taxonomy" id="1938619"/>
    <lineage>
        <taxon>Bacteria</taxon>
        <taxon>Pseudomonadati</taxon>
        <taxon>Planctomycetota</taxon>
        <taxon>Planctomycetia</taxon>
        <taxon>Planctomycetales</taxon>
        <taxon>Planctomycetaceae</taxon>
        <taxon>Thalassoglobus</taxon>
    </lineage>
</organism>
<sequence>MSSETQLEQRNMFLNHYTCYCCGEHWTDVWDCHVDDDCPHCGARHCSPIDSEDLVIADNGDRTEPSRTTEMSEVQTVLVIVSGGVVQDVVCS</sequence>
<comment type="caution">
    <text evidence="1">The sequence shown here is derived from an EMBL/GenBank/DDBJ whole genome shotgun (WGS) entry which is preliminary data.</text>
</comment>
<proteinExistence type="predicted"/>
<reference evidence="1 2" key="1">
    <citation type="submission" date="2019-02" db="EMBL/GenBank/DDBJ databases">
        <title>Deep-cultivation of Planctomycetes and their phenomic and genomic characterization uncovers novel biology.</title>
        <authorList>
            <person name="Wiegand S."/>
            <person name="Jogler M."/>
            <person name="Boedeker C."/>
            <person name="Pinto D."/>
            <person name="Vollmers J."/>
            <person name="Rivas-Marin E."/>
            <person name="Kohn T."/>
            <person name="Peeters S.H."/>
            <person name="Heuer A."/>
            <person name="Rast P."/>
            <person name="Oberbeckmann S."/>
            <person name="Bunk B."/>
            <person name="Jeske O."/>
            <person name="Meyerdierks A."/>
            <person name="Storesund J.E."/>
            <person name="Kallscheuer N."/>
            <person name="Luecker S."/>
            <person name="Lage O.M."/>
            <person name="Pohl T."/>
            <person name="Merkel B.J."/>
            <person name="Hornburger P."/>
            <person name="Mueller R.-W."/>
            <person name="Bruemmer F."/>
            <person name="Labrenz M."/>
            <person name="Spormann A.M."/>
            <person name="Op Den Camp H."/>
            <person name="Overmann J."/>
            <person name="Amann R."/>
            <person name="Jetten M.S.M."/>
            <person name="Mascher T."/>
            <person name="Medema M.H."/>
            <person name="Devos D.P."/>
            <person name="Kaster A.-K."/>
            <person name="Ovreas L."/>
            <person name="Rohde M."/>
            <person name="Galperin M.Y."/>
            <person name="Jogler C."/>
        </authorList>
    </citation>
    <scope>NUCLEOTIDE SEQUENCE [LARGE SCALE GENOMIC DNA]</scope>
    <source>
        <strain evidence="1 2">KOR42</strain>
    </source>
</reference>
<gene>
    <name evidence="1" type="ORF">KOR42_46660</name>
</gene>
<dbReference type="AlphaFoldDB" id="A0A5C5VVC5"/>
<evidence type="ECO:0000313" key="2">
    <source>
        <dbReference type="Proteomes" id="UP000317243"/>
    </source>
</evidence>
<dbReference type="EMBL" id="SIHI01000039">
    <property type="protein sequence ID" value="TWT42616.1"/>
    <property type="molecule type" value="Genomic_DNA"/>
</dbReference>
<evidence type="ECO:0000313" key="1">
    <source>
        <dbReference type="EMBL" id="TWT42616.1"/>
    </source>
</evidence>
<dbReference type="RefSeq" id="WP_231741073.1">
    <property type="nucleotide sequence ID" value="NZ_SIHI01000039.1"/>
</dbReference>
<accession>A0A5C5VVC5</accession>
<protein>
    <submittedName>
        <fullName evidence="1">Uncharacterized protein</fullName>
    </submittedName>
</protein>